<dbReference type="SMART" id="SM00965">
    <property type="entry name" value="STN"/>
    <property type="match status" value="1"/>
</dbReference>
<proteinExistence type="predicted"/>
<feature type="signal peptide" evidence="4">
    <location>
        <begin position="1"/>
        <end position="17"/>
    </location>
</feature>
<reference evidence="6" key="1">
    <citation type="submission" date="2006-03" db="EMBL/GenBank/DDBJ databases">
        <title>Complete sequence of Rhodopseudomonas palustris BisB18.</title>
        <authorList>
            <consortium name="US DOE Joint Genome Institute"/>
            <person name="Copeland A."/>
            <person name="Lucas S."/>
            <person name="Lapidus A."/>
            <person name="Barry K."/>
            <person name="Detter J.C."/>
            <person name="Glavina del Rio T."/>
            <person name="Hammon N."/>
            <person name="Israni S."/>
            <person name="Dalin E."/>
            <person name="Tice H."/>
            <person name="Pitluck S."/>
            <person name="Chain P."/>
            <person name="Malfatti S."/>
            <person name="Shin M."/>
            <person name="Vergez L."/>
            <person name="Schmutz J."/>
            <person name="Larimer F."/>
            <person name="Land M."/>
            <person name="Hauser L."/>
            <person name="Pelletier D.A."/>
            <person name="Kyrpides N."/>
            <person name="Anderson I."/>
            <person name="Oda Y."/>
            <person name="Harwood C.S."/>
            <person name="Richardson P."/>
        </authorList>
    </citation>
    <scope>NUCLEOTIDE SEQUENCE [LARGE SCALE GENOMIC DNA]</scope>
    <source>
        <strain evidence="6">BisB18</strain>
    </source>
</reference>
<dbReference type="RefSeq" id="WP_011473350.1">
    <property type="nucleotide sequence ID" value="NC_007925.1"/>
</dbReference>
<dbReference type="eggNOG" id="COG4772">
    <property type="taxonomic scope" value="Bacteria"/>
</dbReference>
<dbReference type="InterPro" id="IPR011662">
    <property type="entry name" value="Secretin/TonB_short_N"/>
</dbReference>
<keyword evidence="1" id="KW-0813">Transport</keyword>
<dbReference type="HOGENOM" id="CLU_088938_1_0_5"/>
<gene>
    <name evidence="6" type="ordered locus">RPC_2907</name>
</gene>
<evidence type="ECO:0000256" key="1">
    <source>
        <dbReference type="ARBA" id="ARBA00022448"/>
    </source>
</evidence>
<dbReference type="Pfam" id="PF07660">
    <property type="entry name" value="STN"/>
    <property type="match status" value="1"/>
</dbReference>
<sequence>MVAVAALVGALICVAKAAEPEQPSASQPIEFAIASQPLANALHAYGRKVGIQVLYESRSAIGRQSAPVQGQFTPDEALKRLLAGTDLEVRHARADAITLVAPDARDMPPVNPLATADLSIGELRVRAPGKSNDLARFQDYSESVRAEIQRALLKNTTTSSGNYRAVLDLWIDADRMVKRAALLQSTDDTARDAAITSTIQGLTINRPTPADAPQPVRAVIVVRTSR</sequence>
<dbReference type="AlphaFoldDB" id="Q213I1"/>
<evidence type="ECO:0000256" key="3">
    <source>
        <dbReference type="ARBA" id="ARBA00023237"/>
    </source>
</evidence>
<evidence type="ECO:0000256" key="4">
    <source>
        <dbReference type="SAM" id="SignalP"/>
    </source>
</evidence>
<keyword evidence="2" id="KW-0472">Membrane</keyword>
<name>Q213I1_RHOPB</name>
<feature type="chain" id="PRO_5004199376" evidence="4">
    <location>
        <begin position="18"/>
        <end position="226"/>
    </location>
</feature>
<organism evidence="6">
    <name type="scientific">Rhodopseudomonas palustris (strain BisB18)</name>
    <dbReference type="NCBI Taxonomy" id="316056"/>
    <lineage>
        <taxon>Bacteria</taxon>
        <taxon>Pseudomonadati</taxon>
        <taxon>Pseudomonadota</taxon>
        <taxon>Alphaproteobacteria</taxon>
        <taxon>Hyphomicrobiales</taxon>
        <taxon>Nitrobacteraceae</taxon>
        <taxon>Rhodopseudomonas</taxon>
    </lineage>
</organism>
<protein>
    <submittedName>
        <fullName evidence="6">Secretin/TonB-like protein</fullName>
    </submittedName>
</protein>
<evidence type="ECO:0000259" key="5">
    <source>
        <dbReference type="SMART" id="SM00965"/>
    </source>
</evidence>
<dbReference type="EMBL" id="CP000301">
    <property type="protein sequence ID" value="ABD88455.1"/>
    <property type="molecule type" value="Genomic_DNA"/>
</dbReference>
<dbReference type="Gene3D" id="3.55.50.30">
    <property type="match status" value="1"/>
</dbReference>
<feature type="domain" description="Secretin/TonB short N-terminal" evidence="5">
    <location>
        <begin position="51"/>
        <end position="102"/>
    </location>
</feature>
<keyword evidence="4" id="KW-0732">Signal</keyword>
<dbReference type="KEGG" id="rpc:RPC_2907"/>
<keyword evidence="3" id="KW-0998">Cell outer membrane</keyword>
<dbReference type="SUPFAM" id="SSF74653">
    <property type="entry name" value="TolA/TonB C-terminal domain"/>
    <property type="match status" value="1"/>
</dbReference>
<dbReference type="STRING" id="316056.RPC_2907"/>
<dbReference type="GO" id="GO:0019867">
    <property type="term" value="C:outer membrane"/>
    <property type="evidence" value="ECO:0007669"/>
    <property type="project" value="InterPro"/>
</dbReference>
<accession>Q213I1</accession>
<evidence type="ECO:0000256" key="2">
    <source>
        <dbReference type="ARBA" id="ARBA00023136"/>
    </source>
</evidence>
<evidence type="ECO:0000313" key="6">
    <source>
        <dbReference type="EMBL" id="ABD88455.1"/>
    </source>
</evidence>